<dbReference type="AlphaFoldDB" id="A4B9I8"/>
<dbReference type="CDD" id="cd00293">
    <property type="entry name" value="USP-like"/>
    <property type="match status" value="1"/>
</dbReference>
<dbReference type="PRINTS" id="PR01438">
    <property type="entry name" value="UNVRSLSTRESS"/>
</dbReference>
<dbReference type="SUPFAM" id="SSF52402">
    <property type="entry name" value="Adenine nucleotide alpha hydrolases-like"/>
    <property type="match status" value="1"/>
</dbReference>
<evidence type="ECO:0000313" key="4">
    <source>
        <dbReference type="Proteomes" id="UP000005953"/>
    </source>
</evidence>
<dbReference type="InterPro" id="IPR006015">
    <property type="entry name" value="Universal_stress_UspA"/>
</dbReference>
<dbReference type="OrthoDB" id="9792500at2"/>
<protein>
    <submittedName>
        <fullName evidence="3">Universal stress protein family protein</fullName>
    </submittedName>
</protein>
<dbReference type="InterPro" id="IPR014729">
    <property type="entry name" value="Rossmann-like_a/b/a_fold"/>
</dbReference>
<feature type="domain" description="UspA" evidence="2">
    <location>
        <begin position="1"/>
        <end position="147"/>
    </location>
</feature>
<keyword evidence="4" id="KW-1185">Reference proteome</keyword>
<evidence type="ECO:0000313" key="3">
    <source>
        <dbReference type="EMBL" id="EAR11289.1"/>
    </source>
</evidence>
<dbReference type="Gene3D" id="3.40.50.620">
    <property type="entry name" value="HUPs"/>
    <property type="match status" value="1"/>
</dbReference>
<comment type="caution">
    <text evidence="3">The sequence shown here is derived from an EMBL/GenBank/DDBJ whole genome shotgun (WGS) entry which is preliminary data.</text>
</comment>
<dbReference type="PANTHER" id="PTHR46268">
    <property type="entry name" value="STRESS RESPONSE PROTEIN NHAX"/>
    <property type="match status" value="1"/>
</dbReference>
<name>A4B9I8_9GAMM</name>
<organism evidence="3 4">
    <name type="scientific">Reinekea blandensis MED297</name>
    <dbReference type="NCBI Taxonomy" id="314283"/>
    <lineage>
        <taxon>Bacteria</taxon>
        <taxon>Pseudomonadati</taxon>
        <taxon>Pseudomonadota</taxon>
        <taxon>Gammaproteobacteria</taxon>
        <taxon>Oceanospirillales</taxon>
        <taxon>Saccharospirillaceae</taxon>
        <taxon>Reinekea</taxon>
    </lineage>
</organism>
<dbReference type="EMBL" id="AAOE01000001">
    <property type="protein sequence ID" value="EAR11289.1"/>
    <property type="molecule type" value="Genomic_DNA"/>
</dbReference>
<dbReference type="Pfam" id="PF00582">
    <property type="entry name" value="Usp"/>
    <property type="match status" value="1"/>
</dbReference>
<sequence>MFKKILVALDGSNNSLLALEKAIELQKLDEGCEILLLCVYKHHSLFEASLAMVRPADIQIPDQALAEFATSVVDKGREHAKALGGHSIKGFVKNGRPSKAIVKFAKDKSVDLVVMGAHGSHSDTDGLLLGSVSQRVGGRAPCPILIV</sequence>
<dbReference type="PANTHER" id="PTHR46268:SF6">
    <property type="entry name" value="UNIVERSAL STRESS PROTEIN UP12"/>
    <property type="match status" value="1"/>
</dbReference>
<dbReference type="Proteomes" id="UP000005953">
    <property type="component" value="Unassembled WGS sequence"/>
</dbReference>
<dbReference type="InterPro" id="IPR006016">
    <property type="entry name" value="UspA"/>
</dbReference>
<proteinExistence type="inferred from homology"/>
<dbReference type="RefSeq" id="WP_008044837.1">
    <property type="nucleotide sequence ID" value="NZ_CH724151.1"/>
</dbReference>
<accession>A4B9I8</accession>
<gene>
    <name evidence="3" type="ORF">MED297_20417</name>
</gene>
<dbReference type="HOGENOM" id="CLU_049301_16_3_6"/>
<reference evidence="3 4" key="1">
    <citation type="submission" date="2006-02" db="EMBL/GenBank/DDBJ databases">
        <authorList>
            <person name="Pinhassi J."/>
            <person name="Pedros-Alio C."/>
            <person name="Ferriera S."/>
            <person name="Johnson J."/>
            <person name="Kravitz S."/>
            <person name="Halpern A."/>
            <person name="Remington K."/>
            <person name="Beeson K."/>
            <person name="Tran B."/>
            <person name="Rogers Y.-H."/>
            <person name="Friedman R."/>
            <person name="Venter J.C."/>
        </authorList>
    </citation>
    <scope>NUCLEOTIDE SEQUENCE [LARGE SCALE GENOMIC DNA]</scope>
    <source>
        <strain evidence="3 4">MED297</strain>
    </source>
</reference>
<comment type="similarity">
    <text evidence="1">Belongs to the universal stress protein A family.</text>
</comment>
<evidence type="ECO:0000256" key="1">
    <source>
        <dbReference type="ARBA" id="ARBA00008791"/>
    </source>
</evidence>
<dbReference type="STRING" id="314283.MED297_20417"/>
<evidence type="ECO:0000259" key="2">
    <source>
        <dbReference type="Pfam" id="PF00582"/>
    </source>
</evidence>